<dbReference type="CDD" id="cd00519">
    <property type="entry name" value="Lipase_3"/>
    <property type="match status" value="1"/>
</dbReference>
<dbReference type="AlphaFoldDB" id="A0A9P4SD74"/>
<evidence type="ECO:0000256" key="2">
    <source>
        <dbReference type="ARBA" id="ARBA00022801"/>
    </source>
</evidence>
<dbReference type="InterPro" id="IPR002921">
    <property type="entry name" value="Fungal_lipase-type"/>
</dbReference>
<gene>
    <name evidence="4" type="ORF">M501DRAFT_931915</name>
</gene>
<keyword evidence="2" id="KW-0378">Hydrolase</keyword>
<feature type="domain" description="Fungal lipase-type" evidence="3">
    <location>
        <begin position="64"/>
        <end position="194"/>
    </location>
</feature>
<reference evidence="4" key="1">
    <citation type="journal article" date="2020" name="Stud. Mycol.">
        <title>101 Dothideomycetes genomes: a test case for predicting lifestyles and emergence of pathogens.</title>
        <authorList>
            <person name="Haridas S."/>
            <person name="Albert R."/>
            <person name="Binder M."/>
            <person name="Bloem J."/>
            <person name="Labutti K."/>
            <person name="Salamov A."/>
            <person name="Andreopoulos B."/>
            <person name="Baker S."/>
            <person name="Barry K."/>
            <person name="Bills G."/>
            <person name="Bluhm B."/>
            <person name="Cannon C."/>
            <person name="Castanera R."/>
            <person name="Culley D."/>
            <person name="Daum C."/>
            <person name="Ezra D."/>
            <person name="Gonzalez J."/>
            <person name="Henrissat B."/>
            <person name="Kuo A."/>
            <person name="Liang C."/>
            <person name="Lipzen A."/>
            <person name="Lutzoni F."/>
            <person name="Magnuson J."/>
            <person name="Mondo S."/>
            <person name="Nolan M."/>
            <person name="Ohm R."/>
            <person name="Pangilinan J."/>
            <person name="Park H.-J."/>
            <person name="Ramirez L."/>
            <person name="Alfaro M."/>
            <person name="Sun H."/>
            <person name="Tritt A."/>
            <person name="Yoshinaga Y."/>
            <person name="Zwiers L.-H."/>
            <person name="Turgeon B."/>
            <person name="Goodwin S."/>
            <person name="Spatafora J."/>
            <person name="Crous P."/>
            <person name="Grigoriev I."/>
        </authorList>
    </citation>
    <scope>NUCLEOTIDE SEQUENCE</scope>
    <source>
        <strain evidence="4">CBS 101060</strain>
    </source>
</reference>
<dbReference type="InterPro" id="IPR051299">
    <property type="entry name" value="AB_hydrolase_lip/est"/>
</dbReference>
<evidence type="ECO:0000259" key="3">
    <source>
        <dbReference type="Pfam" id="PF01764"/>
    </source>
</evidence>
<evidence type="ECO:0000256" key="1">
    <source>
        <dbReference type="ARBA" id="ARBA00022729"/>
    </source>
</evidence>
<dbReference type="GO" id="GO:0016787">
    <property type="term" value="F:hydrolase activity"/>
    <property type="evidence" value="ECO:0007669"/>
    <property type="project" value="UniProtKB-KW"/>
</dbReference>
<dbReference type="PANTHER" id="PTHR46640">
    <property type="entry name" value="TRIACYLGLYCEROL LIPASE, PUTATIVE (AFU_ORTHOLOGUE AFUA_6G06510)-RELATED"/>
    <property type="match status" value="1"/>
</dbReference>
<keyword evidence="5" id="KW-1185">Reference proteome</keyword>
<dbReference type="EMBL" id="MU006093">
    <property type="protein sequence ID" value="KAF2840229.1"/>
    <property type="molecule type" value="Genomic_DNA"/>
</dbReference>
<evidence type="ECO:0000313" key="4">
    <source>
        <dbReference type="EMBL" id="KAF2840229.1"/>
    </source>
</evidence>
<name>A0A9P4SD74_9PEZI</name>
<evidence type="ECO:0000313" key="5">
    <source>
        <dbReference type="Proteomes" id="UP000799429"/>
    </source>
</evidence>
<dbReference type="SUPFAM" id="SSF53474">
    <property type="entry name" value="alpha/beta-Hydrolases"/>
    <property type="match status" value="1"/>
</dbReference>
<dbReference type="Pfam" id="PF01764">
    <property type="entry name" value="Lipase_3"/>
    <property type="match status" value="1"/>
</dbReference>
<dbReference type="InterPro" id="IPR029058">
    <property type="entry name" value="AB_hydrolase_fold"/>
</dbReference>
<comment type="caution">
    <text evidence="4">The sequence shown here is derived from an EMBL/GenBank/DDBJ whole genome shotgun (WGS) entry which is preliminary data.</text>
</comment>
<dbReference type="OrthoDB" id="426718at2759"/>
<dbReference type="Gene3D" id="3.40.50.1820">
    <property type="entry name" value="alpha/beta hydrolase"/>
    <property type="match status" value="1"/>
</dbReference>
<organism evidence="4 5">
    <name type="scientific">Patellaria atrata CBS 101060</name>
    <dbReference type="NCBI Taxonomy" id="1346257"/>
    <lineage>
        <taxon>Eukaryota</taxon>
        <taxon>Fungi</taxon>
        <taxon>Dikarya</taxon>
        <taxon>Ascomycota</taxon>
        <taxon>Pezizomycotina</taxon>
        <taxon>Dothideomycetes</taxon>
        <taxon>Dothideomycetes incertae sedis</taxon>
        <taxon>Patellariales</taxon>
        <taxon>Patellariaceae</taxon>
        <taxon>Patellaria</taxon>
    </lineage>
</organism>
<accession>A0A9P4SD74</accession>
<sequence length="275" mass="29410">MEQYAAAGYCPGNNNSPGTKLTCTSGVCPLVEAANTNTVIEFQNSLVTDVTGYVALDHTNKLVVVSFRGTQSVRNYLADAMFPEIPTDICNGCTAAQGFWLSWLESRARVLAAIESTADQYGSYKIAVTGHSLGGAIAAFAAAQLRNDGYSVALYSYGSPRIGGPTISQYISNQPGGNYRVTHTNDLIPRLPPTIAGFRHITPEYYISSGNNVPVTPADITRFNDDHNSAGNAGHLIPSVTAHGWYFNSISACYPGGGIEVKRSWIVPVDAEFTE</sequence>
<dbReference type="GO" id="GO:0006629">
    <property type="term" value="P:lipid metabolic process"/>
    <property type="evidence" value="ECO:0007669"/>
    <property type="project" value="InterPro"/>
</dbReference>
<protein>
    <submittedName>
        <fullName evidence="4">Alpha/beta-hydrolase</fullName>
    </submittedName>
</protein>
<dbReference type="Proteomes" id="UP000799429">
    <property type="component" value="Unassembled WGS sequence"/>
</dbReference>
<dbReference type="PANTHER" id="PTHR46640:SF1">
    <property type="entry name" value="FUNGAL LIPASE-LIKE DOMAIN-CONTAINING PROTEIN-RELATED"/>
    <property type="match status" value="1"/>
</dbReference>
<keyword evidence="1" id="KW-0732">Signal</keyword>
<proteinExistence type="predicted"/>